<reference evidence="2" key="1">
    <citation type="submission" date="2024-04" db="EMBL/GenBank/DDBJ databases">
        <authorList>
            <person name="Shaw F."/>
            <person name="Minotto A."/>
        </authorList>
    </citation>
    <scope>NUCLEOTIDE SEQUENCE [LARGE SCALE GENOMIC DNA]</scope>
</reference>
<protein>
    <submittedName>
        <fullName evidence="1">Uncharacterized protein</fullName>
    </submittedName>
</protein>
<dbReference type="Proteomes" id="UP001497453">
    <property type="component" value="Chromosome 8"/>
</dbReference>
<organism evidence="1 2">
    <name type="scientific">Somion occarium</name>
    <dbReference type="NCBI Taxonomy" id="3059160"/>
    <lineage>
        <taxon>Eukaryota</taxon>
        <taxon>Fungi</taxon>
        <taxon>Dikarya</taxon>
        <taxon>Basidiomycota</taxon>
        <taxon>Agaricomycotina</taxon>
        <taxon>Agaricomycetes</taxon>
        <taxon>Polyporales</taxon>
        <taxon>Cerrenaceae</taxon>
        <taxon>Somion</taxon>
    </lineage>
</organism>
<accession>A0ABP1E1X1</accession>
<evidence type="ECO:0000313" key="1">
    <source>
        <dbReference type="EMBL" id="CAL1713925.1"/>
    </source>
</evidence>
<sequence length="160" mass="17422">MNMSQSAAISGGVLCFSYSASSSQTATHNEHSFTSCTDGCVVRIPGPQILGYIMIMQLSKNDRTVKMPDALPDDFFILDSDYDAVVNGTEPSHTLQVPISGSRVRPKAIEKILLDQIDPVLNKLPFLMMSLAASTGLQTQMDNILSAVQRYAFDLYAAQL</sequence>
<keyword evidence="2" id="KW-1185">Reference proteome</keyword>
<name>A0ABP1E1X1_9APHY</name>
<evidence type="ECO:0000313" key="2">
    <source>
        <dbReference type="Proteomes" id="UP001497453"/>
    </source>
</evidence>
<dbReference type="EMBL" id="OZ037951">
    <property type="protein sequence ID" value="CAL1713925.1"/>
    <property type="molecule type" value="Genomic_DNA"/>
</dbReference>
<gene>
    <name evidence="1" type="ORF">GFSPODELE1_LOCUS9551</name>
</gene>
<proteinExistence type="predicted"/>